<dbReference type="SMART" id="SM00830">
    <property type="entry name" value="CM_2"/>
    <property type="match status" value="1"/>
</dbReference>
<comment type="catalytic activity">
    <reaction evidence="18">
        <text>prephenate + H(+) = 3-phenylpyruvate + CO2 + H2O</text>
        <dbReference type="Rhea" id="RHEA:21648"/>
        <dbReference type="ChEBI" id="CHEBI:15377"/>
        <dbReference type="ChEBI" id="CHEBI:15378"/>
        <dbReference type="ChEBI" id="CHEBI:16526"/>
        <dbReference type="ChEBI" id="CHEBI:18005"/>
        <dbReference type="ChEBI" id="CHEBI:29934"/>
        <dbReference type="EC" id="4.2.1.51"/>
    </reaction>
</comment>
<gene>
    <name evidence="23" type="ORF">CG710_000185</name>
</gene>
<dbReference type="InterPro" id="IPR001086">
    <property type="entry name" value="Preph_deHydtase"/>
</dbReference>
<evidence type="ECO:0000256" key="1">
    <source>
        <dbReference type="ARBA" id="ARBA00000824"/>
    </source>
</evidence>
<keyword evidence="14 23" id="KW-0456">Lyase</keyword>
<keyword evidence="11" id="KW-0057">Aromatic amino acid biosynthesis</keyword>
<sequence length="381" mass="43771">MDLKELRKEIDEIDTQLVTLYEKRMKISEEVAKYKINTGKPVFDKERENAKLDWVKSQVHSEFTKHGIEELFLQIMSMSRKLQYQLLNKNGIQDKTSFRLIDTIENKKDKKVIFQGVPGSYSQIAMLEYFGEDVDNYGVETFKDAMETIKNQAADYAVLPIENSSAGIVNMSYDLLVEYDNYIVGEHILRIDQALLATKDAKIEDIKTVYSHPQGLMQCAKYLDQHRDWKQISLQNTAASALKVREDQDKTQAAIASIKAAETYDLQVLQEAINFSDTNSTRFMVVSHEPIFTIKADKVSVCFEVAHESGTLYNALAHFIYNGINMTKIESRPLEGRPWEYRFFVDFEGNLNDGSVQNALMGLKAETIDLRILGNYKKYEE</sequence>
<dbReference type="InterPro" id="IPR036979">
    <property type="entry name" value="CM_dom_sf"/>
</dbReference>
<dbReference type="CDD" id="cd04905">
    <property type="entry name" value="ACT_CM-PDT"/>
    <property type="match status" value="1"/>
</dbReference>
<dbReference type="InterPro" id="IPR011279">
    <property type="entry name" value="Chorismate_mutase_GmP"/>
</dbReference>
<evidence type="ECO:0000259" key="22">
    <source>
        <dbReference type="PROSITE" id="PS51671"/>
    </source>
</evidence>
<feature type="domain" description="Chorismate mutase" evidence="20">
    <location>
        <begin position="1"/>
        <end position="87"/>
    </location>
</feature>
<dbReference type="SUPFAM" id="SSF53850">
    <property type="entry name" value="Periplasmic binding protein-like II"/>
    <property type="match status" value="1"/>
</dbReference>
<comment type="pathway">
    <text evidence="4">Amino-acid biosynthesis; L-phenylalanine biosynthesis; phenylpyruvate from prephenate: step 1/1.</text>
</comment>
<evidence type="ECO:0000256" key="19">
    <source>
        <dbReference type="PIRSR" id="PIRSR001500-2"/>
    </source>
</evidence>
<keyword evidence="24" id="KW-1185">Reference proteome</keyword>
<dbReference type="GO" id="GO:0004106">
    <property type="term" value="F:chorismate mutase activity"/>
    <property type="evidence" value="ECO:0007669"/>
    <property type="project" value="UniProtKB-EC"/>
</dbReference>
<comment type="pathway">
    <text evidence="5">Metabolic intermediate biosynthesis; prephenate biosynthesis; prephenate from chorismate: step 1/1.</text>
</comment>
<evidence type="ECO:0000256" key="4">
    <source>
        <dbReference type="ARBA" id="ARBA00004741"/>
    </source>
</evidence>
<keyword evidence="9" id="KW-0963">Cytoplasm</keyword>
<dbReference type="GO" id="GO:0009094">
    <property type="term" value="P:L-phenylalanine biosynthetic process"/>
    <property type="evidence" value="ECO:0007669"/>
    <property type="project" value="UniProtKB-UniPathway"/>
</dbReference>
<protein>
    <recommendedName>
        <fullName evidence="7">Bifunctional chorismate mutase/prephenate dehydratase</fullName>
        <ecNumber evidence="6">4.2.1.51</ecNumber>
    </recommendedName>
    <alternativeName>
        <fullName evidence="17">Chorismate mutase-prephenate dehydratase</fullName>
    </alternativeName>
    <alternativeName>
        <fullName evidence="8">Prephenate dehydratase</fullName>
    </alternativeName>
    <alternativeName>
        <fullName evidence="16">p-protein</fullName>
    </alternativeName>
</protein>
<comment type="caution">
    <text evidence="23">The sequence shown here is derived from an EMBL/GenBank/DDBJ whole genome shotgun (WGS) entry which is preliminary data.</text>
</comment>
<keyword evidence="15" id="KW-0511">Multifunctional enzyme</keyword>
<evidence type="ECO:0000259" key="21">
    <source>
        <dbReference type="PROSITE" id="PS51171"/>
    </source>
</evidence>
<dbReference type="PROSITE" id="PS51671">
    <property type="entry name" value="ACT"/>
    <property type="match status" value="1"/>
</dbReference>
<dbReference type="UniPathway" id="UPA00120">
    <property type="reaction ID" value="UER00203"/>
</dbReference>
<dbReference type="NCBIfam" id="NF008865">
    <property type="entry name" value="PRK11898.1"/>
    <property type="match status" value="1"/>
</dbReference>
<dbReference type="SUPFAM" id="SSF55021">
    <property type="entry name" value="ACT-like"/>
    <property type="match status" value="1"/>
</dbReference>
<dbReference type="Gene3D" id="1.20.59.10">
    <property type="entry name" value="Chorismate mutase"/>
    <property type="match status" value="1"/>
</dbReference>
<dbReference type="InterPro" id="IPR018528">
    <property type="entry name" value="Preph_deHydtase_CS"/>
</dbReference>
<evidence type="ECO:0000256" key="15">
    <source>
        <dbReference type="ARBA" id="ARBA00023268"/>
    </source>
</evidence>
<dbReference type="RefSeq" id="WP_094379923.1">
    <property type="nucleotide sequence ID" value="NZ_NOKA02000001.1"/>
</dbReference>
<dbReference type="SUPFAM" id="SSF48600">
    <property type="entry name" value="Chorismate mutase II"/>
    <property type="match status" value="1"/>
</dbReference>
<dbReference type="InterPro" id="IPR002701">
    <property type="entry name" value="CM_II_prokaryot"/>
</dbReference>
<evidence type="ECO:0000256" key="9">
    <source>
        <dbReference type="ARBA" id="ARBA00022490"/>
    </source>
</evidence>
<evidence type="ECO:0000256" key="11">
    <source>
        <dbReference type="ARBA" id="ARBA00023141"/>
    </source>
</evidence>
<dbReference type="GO" id="GO:0004664">
    <property type="term" value="F:prephenate dehydratase activity"/>
    <property type="evidence" value="ECO:0007669"/>
    <property type="project" value="UniProtKB-EC"/>
</dbReference>
<dbReference type="Proteomes" id="UP000216411">
    <property type="component" value="Unassembled WGS sequence"/>
</dbReference>
<dbReference type="InterPro" id="IPR036263">
    <property type="entry name" value="Chorismate_II_sf"/>
</dbReference>
<evidence type="ECO:0000313" key="23">
    <source>
        <dbReference type="EMBL" id="RDY32988.1"/>
    </source>
</evidence>
<dbReference type="Pfam" id="PF01817">
    <property type="entry name" value="CM_2"/>
    <property type="match status" value="1"/>
</dbReference>
<dbReference type="PANTHER" id="PTHR21022">
    <property type="entry name" value="PREPHENATE DEHYDRATASE P PROTEIN"/>
    <property type="match status" value="1"/>
</dbReference>
<evidence type="ECO:0000256" key="5">
    <source>
        <dbReference type="ARBA" id="ARBA00004817"/>
    </source>
</evidence>
<evidence type="ECO:0000256" key="17">
    <source>
        <dbReference type="ARBA" id="ARBA00031520"/>
    </source>
</evidence>
<proteinExistence type="predicted"/>
<comment type="subcellular location">
    <subcellularLocation>
        <location evidence="3">Cytoplasm</location>
    </subcellularLocation>
</comment>
<evidence type="ECO:0000256" key="7">
    <source>
        <dbReference type="ARBA" id="ARBA00014401"/>
    </source>
</evidence>
<dbReference type="EMBL" id="NOKA02000001">
    <property type="protein sequence ID" value="RDY32988.1"/>
    <property type="molecule type" value="Genomic_DNA"/>
</dbReference>
<feature type="site" description="Essential for prephenate dehydratase activity" evidence="19">
    <location>
        <position position="281"/>
    </location>
</feature>
<dbReference type="InterPro" id="IPR008242">
    <property type="entry name" value="Chor_mutase/pphenate_deHydtase"/>
</dbReference>
<dbReference type="PROSITE" id="PS00858">
    <property type="entry name" value="PREPHENATE_DEHYDR_2"/>
    <property type="match status" value="1"/>
</dbReference>
<dbReference type="NCBIfam" id="TIGR01805">
    <property type="entry name" value="CM_mono_grmpos"/>
    <property type="match status" value="1"/>
</dbReference>
<keyword evidence="10" id="KW-0028">Amino-acid biosynthesis</keyword>
<dbReference type="PROSITE" id="PS51168">
    <property type="entry name" value="CHORISMATE_MUT_2"/>
    <property type="match status" value="1"/>
</dbReference>
<dbReference type="GO" id="GO:0005737">
    <property type="term" value="C:cytoplasm"/>
    <property type="evidence" value="ECO:0007669"/>
    <property type="project" value="UniProtKB-SubCell"/>
</dbReference>
<keyword evidence="13" id="KW-0413">Isomerase</keyword>
<dbReference type="AlphaFoldDB" id="A0A371JJT1"/>
<dbReference type="FunFam" id="3.30.70.260:FF:000012">
    <property type="entry name" value="Prephenate dehydratase"/>
    <property type="match status" value="1"/>
</dbReference>
<organism evidence="23 24">
    <name type="scientific">Lachnotalea glycerini</name>
    <dbReference type="NCBI Taxonomy" id="1763509"/>
    <lineage>
        <taxon>Bacteria</taxon>
        <taxon>Bacillati</taxon>
        <taxon>Bacillota</taxon>
        <taxon>Clostridia</taxon>
        <taxon>Lachnospirales</taxon>
        <taxon>Lachnospiraceae</taxon>
        <taxon>Lachnotalea</taxon>
    </lineage>
</organism>
<evidence type="ECO:0000256" key="14">
    <source>
        <dbReference type="ARBA" id="ARBA00023239"/>
    </source>
</evidence>
<dbReference type="Pfam" id="PF00800">
    <property type="entry name" value="PDT"/>
    <property type="match status" value="1"/>
</dbReference>
<evidence type="ECO:0000256" key="10">
    <source>
        <dbReference type="ARBA" id="ARBA00022605"/>
    </source>
</evidence>
<evidence type="ECO:0000256" key="8">
    <source>
        <dbReference type="ARBA" id="ARBA00021872"/>
    </source>
</evidence>
<dbReference type="GO" id="GO:0046417">
    <property type="term" value="P:chorismate metabolic process"/>
    <property type="evidence" value="ECO:0007669"/>
    <property type="project" value="InterPro"/>
</dbReference>
<dbReference type="PIRSF" id="PIRSF001500">
    <property type="entry name" value="Chor_mut_pdt_Ppr"/>
    <property type="match status" value="1"/>
</dbReference>
<dbReference type="EC" id="4.2.1.51" evidence="6"/>
<dbReference type="InterPro" id="IPR002912">
    <property type="entry name" value="ACT_dom"/>
</dbReference>
<accession>A0A371JJT1</accession>
<dbReference type="PROSITE" id="PS51171">
    <property type="entry name" value="PREPHENATE_DEHYDR_3"/>
    <property type="match status" value="1"/>
</dbReference>
<reference evidence="23 24" key="1">
    <citation type="journal article" date="2017" name="Genome Announc.">
        <title>Draft Genome Sequence of a Sporulating and Motile Strain of Lachnotalea glycerini Isolated from Water in Quebec City, Canada.</title>
        <authorList>
            <person name="Maheux A.F."/>
            <person name="Boudreau D.K."/>
            <person name="Berube E."/>
            <person name="Boissinot M."/>
            <person name="Raymond F."/>
            <person name="Brodeur S."/>
            <person name="Corbeil J."/>
            <person name="Isabel S."/>
            <person name="Omar R.F."/>
            <person name="Bergeron M.G."/>
        </authorList>
    </citation>
    <scope>NUCLEOTIDE SEQUENCE [LARGE SCALE GENOMIC DNA]</scope>
    <source>
        <strain evidence="23 24">CCRI-19302</strain>
    </source>
</reference>
<dbReference type="Gene3D" id="3.40.190.10">
    <property type="entry name" value="Periplasmic binding protein-like II"/>
    <property type="match status" value="2"/>
</dbReference>
<evidence type="ECO:0000256" key="18">
    <source>
        <dbReference type="ARBA" id="ARBA00047848"/>
    </source>
</evidence>
<evidence type="ECO:0000256" key="6">
    <source>
        <dbReference type="ARBA" id="ARBA00013147"/>
    </source>
</evidence>
<dbReference type="CDD" id="cd13631">
    <property type="entry name" value="PBP2_Ct-PDT_like"/>
    <property type="match status" value="1"/>
</dbReference>
<comment type="catalytic activity">
    <reaction evidence="1">
        <text>chorismate = prephenate</text>
        <dbReference type="Rhea" id="RHEA:13897"/>
        <dbReference type="ChEBI" id="CHEBI:29748"/>
        <dbReference type="ChEBI" id="CHEBI:29934"/>
        <dbReference type="EC" id="5.4.99.5"/>
    </reaction>
</comment>
<dbReference type="PANTHER" id="PTHR21022:SF19">
    <property type="entry name" value="PREPHENATE DEHYDRATASE-RELATED"/>
    <property type="match status" value="1"/>
</dbReference>
<dbReference type="UniPathway" id="UPA00121">
    <property type="reaction ID" value="UER00345"/>
</dbReference>
<dbReference type="InterPro" id="IPR045865">
    <property type="entry name" value="ACT-like_dom_sf"/>
</dbReference>
<keyword evidence="12" id="KW-0584">Phenylalanine biosynthesis</keyword>
<dbReference type="OrthoDB" id="9802281at2"/>
<evidence type="ECO:0000256" key="16">
    <source>
        <dbReference type="ARBA" id="ARBA00031175"/>
    </source>
</evidence>
<evidence type="ECO:0000256" key="13">
    <source>
        <dbReference type="ARBA" id="ARBA00023235"/>
    </source>
</evidence>
<feature type="domain" description="ACT" evidence="22">
    <location>
        <begin position="300"/>
        <end position="377"/>
    </location>
</feature>
<evidence type="ECO:0000313" key="24">
    <source>
        <dbReference type="Proteomes" id="UP000216411"/>
    </source>
</evidence>
<feature type="domain" description="Prephenate dehydratase" evidence="21">
    <location>
        <begin position="111"/>
        <end position="288"/>
    </location>
</feature>
<evidence type="ECO:0000256" key="2">
    <source>
        <dbReference type="ARBA" id="ARBA00002364"/>
    </source>
</evidence>
<comment type="function">
    <text evidence="2">Catalyzes the Claisen rearrangement of chorismate to prephenate and the decarboxylation/dehydration of prephenate to phenylpyruvate.</text>
</comment>
<evidence type="ECO:0000259" key="20">
    <source>
        <dbReference type="PROSITE" id="PS51168"/>
    </source>
</evidence>
<evidence type="ECO:0000256" key="12">
    <source>
        <dbReference type="ARBA" id="ARBA00023222"/>
    </source>
</evidence>
<evidence type="ECO:0000256" key="3">
    <source>
        <dbReference type="ARBA" id="ARBA00004496"/>
    </source>
</evidence>
<dbReference type="Gene3D" id="3.30.70.260">
    <property type="match status" value="1"/>
</dbReference>
<name>A0A371JJT1_9FIRM</name>